<dbReference type="Pfam" id="PF10957">
    <property type="entry name" value="Spore_Cse60"/>
    <property type="match status" value="1"/>
</dbReference>
<dbReference type="Proteomes" id="UP001056429">
    <property type="component" value="Unassembled WGS sequence"/>
</dbReference>
<evidence type="ECO:0000313" key="2">
    <source>
        <dbReference type="Proteomes" id="UP001056429"/>
    </source>
</evidence>
<name>A0A9J6P0V2_9CLOT</name>
<sequence length="58" mass="6882">MKVKIIARSRYDYLESVVNEWLHENKNLEIIDVKYAAGNQYPTDPEYSAMIIYKDGRE</sequence>
<gene>
    <name evidence="1" type="ORF">KDK92_10540</name>
</gene>
<protein>
    <submittedName>
        <fullName evidence="1">Sporulation protein Cse60</fullName>
    </submittedName>
</protein>
<keyword evidence="2" id="KW-1185">Reference proteome</keyword>
<reference evidence="1" key="1">
    <citation type="journal article" date="2021" name="mSystems">
        <title>Bacteria and Archaea Synergistically Convert Glycine Betaine to Biogenic Methane in the Formosa Cold Seep of the South China Sea.</title>
        <authorList>
            <person name="Li L."/>
            <person name="Zhang W."/>
            <person name="Zhang S."/>
            <person name="Song L."/>
            <person name="Sun Q."/>
            <person name="Zhang H."/>
            <person name="Xiang H."/>
            <person name="Dong X."/>
        </authorList>
    </citation>
    <scope>NUCLEOTIDE SEQUENCE</scope>
    <source>
        <strain evidence="1">ZWT</strain>
    </source>
</reference>
<proteinExistence type="predicted"/>
<dbReference type="InterPro" id="IPR020296">
    <property type="entry name" value="Spore_Cse60"/>
</dbReference>
<evidence type="ECO:0000313" key="1">
    <source>
        <dbReference type="EMBL" id="MCM1990171.1"/>
    </source>
</evidence>
<dbReference type="AlphaFoldDB" id="A0A9J6P0V2"/>
<accession>A0A9J6P0V2</accession>
<reference evidence="1" key="2">
    <citation type="submission" date="2021-04" db="EMBL/GenBank/DDBJ databases">
        <authorList>
            <person name="Dong X."/>
        </authorList>
    </citation>
    <scope>NUCLEOTIDE SEQUENCE</scope>
    <source>
        <strain evidence="1">ZWT</strain>
    </source>
</reference>
<organism evidence="1 2">
    <name type="scientific">Oceanirhabdus seepicola</name>
    <dbReference type="NCBI Taxonomy" id="2828781"/>
    <lineage>
        <taxon>Bacteria</taxon>
        <taxon>Bacillati</taxon>
        <taxon>Bacillota</taxon>
        <taxon>Clostridia</taxon>
        <taxon>Eubacteriales</taxon>
        <taxon>Clostridiaceae</taxon>
        <taxon>Oceanirhabdus</taxon>
    </lineage>
</organism>
<comment type="caution">
    <text evidence="1">The sequence shown here is derived from an EMBL/GenBank/DDBJ whole genome shotgun (WGS) entry which is preliminary data.</text>
</comment>
<dbReference type="EMBL" id="JAGSOJ010000002">
    <property type="protein sequence ID" value="MCM1990171.1"/>
    <property type="molecule type" value="Genomic_DNA"/>
</dbReference>
<dbReference type="RefSeq" id="WP_250859212.1">
    <property type="nucleotide sequence ID" value="NZ_JAGSOJ010000002.1"/>
</dbReference>